<dbReference type="OrthoDB" id="4828144at2"/>
<protein>
    <submittedName>
        <fullName evidence="1">Domain of uncharacterized function (DUF1876)</fullName>
    </submittedName>
</protein>
<accession>A0A378TNH5</accession>
<keyword evidence="2" id="KW-1185">Reference proteome</keyword>
<dbReference type="InterPro" id="IPR015057">
    <property type="entry name" value="Rv2632c-like"/>
</dbReference>
<evidence type="ECO:0000313" key="2">
    <source>
        <dbReference type="Proteomes" id="UP000254978"/>
    </source>
</evidence>
<proteinExistence type="predicted"/>
<sequence length="87" mass="9555">MHQHYWKVHLSTDEEDGRTTATARLHWAERTVVGHGVARCNPSDRDVADIGAELAAARALSDLAGQLLDVTRHHIEATTNAPVHGLR</sequence>
<dbReference type="Gene3D" id="3.30.160.240">
    <property type="entry name" value="Rv1738"/>
    <property type="match status" value="1"/>
</dbReference>
<dbReference type="SUPFAM" id="SSF143212">
    <property type="entry name" value="Rv2632c-like"/>
    <property type="match status" value="1"/>
</dbReference>
<gene>
    <name evidence="1" type="ORF">NCTC10821_05911</name>
</gene>
<dbReference type="EMBL" id="UGQT01000001">
    <property type="protein sequence ID" value="STZ62342.1"/>
    <property type="molecule type" value="Genomic_DNA"/>
</dbReference>
<dbReference type="AlphaFoldDB" id="A0A378TNH5"/>
<organism evidence="1 2">
    <name type="scientific">Mycolicibacterium tokaiense</name>
    <dbReference type="NCBI Taxonomy" id="39695"/>
    <lineage>
        <taxon>Bacteria</taxon>
        <taxon>Bacillati</taxon>
        <taxon>Actinomycetota</taxon>
        <taxon>Actinomycetes</taxon>
        <taxon>Mycobacteriales</taxon>
        <taxon>Mycobacteriaceae</taxon>
        <taxon>Mycolicibacterium</taxon>
    </lineage>
</organism>
<evidence type="ECO:0000313" key="1">
    <source>
        <dbReference type="EMBL" id="STZ62342.1"/>
    </source>
</evidence>
<dbReference type="Proteomes" id="UP000254978">
    <property type="component" value="Unassembled WGS sequence"/>
</dbReference>
<name>A0A378TNH5_9MYCO</name>
<dbReference type="Pfam" id="PF08962">
    <property type="entry name" value="Rv2632c-like"/>
    <property type="match status" value="1"/>
</dbReference>
<reference evidence="1 2" key="1">
    <citation type="submission" date="2018-06" db="EMBL/GenBank/DDBJ databases">
        <authorList>
            <consortium name="Pathogen Informatics"/>
            <person name="Doyle S."/>
        </authorList>
    </citation>
    <scope>NUCLEOTIDE SEQUENCE [LARGE SCALE GENOMIC DNA]</scope>
    <source>
        <strain evidence="1 2">NCTC10821</strain>
    </source>
</reference>
<dbReference type="InterPro" id="IPR038070">
    <property type="entry name" value="Rv2632c-like_sf"/>
</dbReference>